<dbReference type="Proteomes" id="UP000680839">
    <property type="component" value="Chromosome"/>
</dbReference>
<dbReference type="GO" id="GO:0015444">
    <property type="term" value="F:P-type magnesium transporter activity"/>
    <property type="evidence" value="ECO:0007669"/>
    <property type="project" value="UniProtKB-EC"/>
</dbReference>
<dbReference type="Gene3D" id="3.40.1110.10">
    <property type="entry name" value="Calcium-transporting ATPase, cytoplasmic domain N"/>
    <property type="match status" value="1"/>
</dbReference>
<feature type="transmembrane region" description="Helical" evidence="18">
    <location>
        <begin position="787"/>
        <end position="806"/>
    </location>
</feature>
<dbReference type="GO" id="GO:0005524">
    <property type="term" value="F:ATP binding"/>
    <property type="evidence" value="ECO:0007669"/>
    <property type="project" value="UniProtKB-KW"/>
</dbReference>
<keyword evidence="6" id="KW-1003">Cell membrane</keyword>
<name>A0A975RKY0_9BRAD</name>
<dbReference type="EC" id="7.2.2.14" evidence="4"/>
<keyword evidence="7" id="KW-0997">Cell inner membrane</keyword>
<dbReference type="NCBIfam" id="TIGR01524">
    <property type="entry name" value="ATPase-IIIB_Mg"/>
    <property type="match status" value="1"/>
</dbReference>
<feature type="transmembrane region" description="Helical" evidence="18">
    <location>
        <begin position="86"/>
        <end position="102"/>
    </location>
</feature>
<dbReference type="PRINTS" id="PR01836">
    <property type="entry name" value="MGATPASE"/>
</dbReference>
<evidence type="ECO:0000256" key="11">
    <source>
        <dbReference type="ARBA" id="ARBA00022840"/>
    </source>
</evidence>
<evidence type="ECO:0000256" key="16">
    <source>
        <dbReference type="ARBA" id="ARBA00029806"/>
    </source>
</evidence>
<evidence type="ECO:0000256" key="3">
    <source>
        <dbReference type="ARBA" id="ARBA00008746"/>
    </source>
</evidence>
<evidence type="ECO:0000256" key="4">
    <source>
        <dbReference type="ARBA" id="ARBA00012786"/>
    </source>
</evidence>
<dbReference type="InterPro" id="IPR023299">
    <property type="entry name" value="ATPase_P-typ_cyto_dom_N"/>
</dbReference>
<dbReference type="SFLD" id="SFLDG00002">
    <property type="entry name" value="C1.7:_P-type_atpase_like"/>
    <property type="match status" value="1"/>
</dbReference>
<dbReference type="InterPro" id="IPR059000">
    <property type="entry name" value="ATPase_P-type_domA"/>
</dbReference>
<evidence type="ECO:0000256" key="7">
    <source>
        <dbReference type="ARBA" id="ARBA00022519"/>
    </source>
</evidence>
<keyword evidence="13" id="KW-1278">Translocase</keyword>
<dbReference type="RefSeq" id="WP_215620033.1">
    <property type="nucleotide sequence ID" value="NZ_CP076134.1"/>
</dbReference>
<evidence type="ECO:0000256" key="10">
    <source>
        <dbReference type="ARBA" id="ARBA00022741"/>
    </source>
</evidence>
<evidence type="ECO:0000313" key="21">
    <source>
        <dbReference type="Proteomes" id="UP000680839"/>
    </source>
</evidence>
<dbReference type="InterPro" id="IPR006415">
    <property type="entry name" value="P-type_ATPase_IIIB"/>
</dbReference>
<feature type="transmembrane region" description="Helical" evidence="18">
    <location>
        <begin position="274"/>
        <end position="298"/>
    </location>
</feature>
<comment type="catalytic activity">
    <reaction evidence="17">
        <text>Mg(2+)(out) + ATP + H2O = Mg(2+)(in) + ADP + phosphate + H(+)</text>
        <dbReference type="Rhea" id="RHEA:10260"/>
        <dbReference type="ChEBI" id="CHEBI:15377"/>
        <dbReference type="ChEBI" id="CHEBI:15378"/>
        <dbReference type="ChEBI" id="CHEBI:18420"/>
        <dbReference type="ChEBI" id="CHEBI:30616"/>
        <dbReference type="ChEBI" id="CHEBI:43474"/>
        <dbReference type="ChEBI" id="CHEBI:456216"/>
        <dbReference type="EC" id="7.2.2.14"/>
    </reaction>
</comment>
<dbReference type="AlphaFoldDB" id="A0A975RKY0"/>
<feature type="transmembrane region" description="Helical" evidence="18">
    <location>
        <begin position="724"/>
        <end position="749"/>
    </location>
</feature>
<dbReference type="SUPFAM" id="SSF81660">
    <property type="entry name" value="Metal cation-transporting ATPase, ATP-binding domain N"/>
    <property type="match status" value="1"/>
</dbReference>
<evidence type="ECO:0000256" key="18">
    <source>
        <dbReference type="SAM" id="Phobius"/>
    </source>
</evidence>
<feature type="transmembrane region" description="Helical" evidence="18">
    <location>
        <begin position="818"/>
        <end position="843"/>
    </location>
</feature>
<evidence type="ECO:0000256" key="15">
    <source>
        <dbReference type="ARBA" id="ARBA00023136"/>
    </source>
</evidence>
<dbReference type="Pfam" id="PF00122">
    <property type="entry name" value="E1-E2_ATPase"/>
    <property type="match status" value="1"/>
</dbReference>
<dbReference type="Pfam" id="PF13246">
    <property type="entry name" value="Cation_ATPase"/>
    <property type="match status" value="1"/>
</dbReference>
<dbReference type="EMBL" id="CP076134">
    <property type="protein sequence ID" value="QWG11129.1"/>
    <property type="molecule type" value="Genomic_DNA"/>
</dbReference>
<gene>
    <name evidence="20" type="primary">mgtA</name>
    <name evidence="20" type="ORF">KMZ29_15275</name>
</gene>
<feature type="domain" description="Cation-transporting P-type ATPase N-terminal" evidence="19">
    <location>
        <begin position="9"/>
        <end position="82"/>
    </location>
</feature>
<evidence type="ECO:0000256" key="13">
    <source>
        <dbReference type="ARBA" id="ARBA00022967"/>
    </source>
</evidence>
<keyword evidence="10" id="KW-0547">Nucleotide-binding</keyword>
<dbReference type="InterPro" id="IPR004014">
    <property type="entry name" value="ATPase_P-typ_cation-transptr_N"/>
</dbReference>
<evidence type="ECO:0000256" key="8">
    <source>
        <dbReference type="ARBA" id="ARBA00022553"/>
    </source>
</evidence>
<dbReference type="SUPFAM" id="SSF81653">
    <property type="entry name" value="Calcium ATPase, transduction domain A"/>
    <property type="match status" value="1"/>
</dbReference>
<dbReference type="InterPro" id="IPR008250">
    <property type="entry name" value="ATPase_P-typ_transduc_dom_A_sf"/>
</dbReference>
<dbReference type="Pfam" id="PF00689">
    <property type="entry name" value="Cation_ATPase_C"/>
    <property type="match status" value="1"/>
</dbReference>
<comment type="function">
    <text evidence="1">Mediates magnesium influx to the cytosol.</text>
</comment>
<dbReference type="Pfam" id="PF00690">
    <property type="entry name" value="Cation_ATPase_N"/>
    <property type="match status" value="1"/>
</dbReference>
<evidence type="ECO:0000259" key="19">
    <source>
        <dbReference type="SMART" id="SM00831"/>
    </source>
</evidence>
<dbReference type="InterPro" id="IPR018303">
    <property type="entry name" value="ATPase_P-typ_P_site"/>
</dbReference>
<dbReference type="PANTHER" id="PTHR42861">
    <property type="entry name" value="CALCIUM-TRANSPORTING ATPASE"/>
    <property type="match status" value="1"/>
</dbReference>
<dbReference type="InterPro" id="IPR001757">
    <property type="entry name" value="P_typ_ATPase"/>
</dbReference>
<dbReference type="InterPro" id="IPR023298">
    <property type="entry name" value="ATPase_P-typ_TM_dom_sf"/>
</dbReference>
<comment type="subcellular location">
    <subcellularLocation>
        <location evidence="2">Cell inner membrane</location>
        <topology evidence="2">Multi-pass membrane protein</topology>
    </subcellularLocation>
</comment>
<sequence>MSSPGIDAPYWSQDAAALSAALGSGPGGLPSEAAAAKLRLVGPNSVEEESQLSALRLLLRQFESPLVLILIFAAAISLLLQQWVDSAIILAIVVGSTLLGFFQEYRASTAVEELKQRLALTCRVMRDGVELVVPVSVVVPGDLILLSAGNLIPADGLVIEAEDFLVTEASMTGESFPVEKRPGIVKPEAALPARTNAVFLGASVRSGTAKVLVVETGHHTAFGAIAARLRTREPETDFGRGVRQFGYLLIRAMVVIVLFVLTVNLLLGRPVIESLLFAVALAVGLSPELLPAIVSVTLSAGARAMSQRGVIVRRLEAIENLGSMDILCTDKTGTLTEGTIVLNGVLDPENRSSQEVSRLAFLNAAFETGIDNPLDAAIIAAGKTAGLTTQGFTKIDEIPYDFLRRRLTIVVAEDGNPTQHLIVTKGAFSNVLDNCSSLERDAVDIPLTIELRAQLDAVFQAKGAEGFRVLAVATRRVAARPRYGRDDEQGMTFRGFLVFLDPPKLEAQRTIKDLARLGIRIKVISGDNRFVTAHLAAAVGLNAKSILTGSDLGKLRDEALWHLAPRTDLFVEIDPQQKERIVRALQKTGHSVGYLGDGINDAPALHAADVGISVEEAVDVARESADIILLSRDLDVLRVGVEDGRRTFANTLKYISITTSANFGNMLSMALAAPLLPFLPLAAKQILLNNFLSDVPSIAISSDNVDRDRVRQPQRWHIGDIQRFMVVFGLISSVFDLVTFAVLLLVFHADQPTFQTFWFIVSLLTELAVVLVLRTHKPAFRSRPSGLLLWTTLAVAVATLAIPFLGSPGAVFGFVPLSALQMGAVIVIVIGYIAATEAAKFWFYRGKSRRGIRMRVS</sequence>
<feature type="transmembrane region" description="Helical" evidence="18">
    <location>
        <begin position="62"/>
        <end position="80"/>
    </location>
</feature>
<evidence type="ECO:0000256" key="6">
    <source>
        <dbReference type="ARBA" id="ARBA00022475"/>
    </source>
</evidence>
<dbReference type="SUPFAM" id="SSF56784">
    <property type="entry name" value="HAD-like"/>
    <property type="match status" value="1"/>
</dbReference>
<organism evidence="20 21">
    <name type="scientific">Bradyrhizobium sediminis</name>
    <dbReference type="NCBI Taxonomy" id="2840469"/>
    <lineage>
        <taxon>Bacteria</taxon>
        <taxon>Pseudomonadati</taxon>
        <taxon>Pseudomonadota</taxon>
        <taxon>Alphaproteobacteria</taxon>
        <taxon>Hyphomicrobiales</taxon>
        <taxon>Nitrobacteraceae</taxon>
        <taxon>Bradyrhizobium</taxon>
    </lineage>
</organism>
<evidence type="ECO:0000256" key="9">
    <source>
        <dbReference type="ARBA" id="ARBA00022692"/>
    </source>
</evidence>
<dbReference type="SMART" id="SM00831">
    <property type="entry name" value="Cation_ATPase_N"/>
    <property type="match status" value="1"/>
</dbReference>
<dbReference type="Gene3D" id="2.70.150.10">
    <property type="entry name" value="Calcium-transporting ATPase, cytoplasmic transduction domain A"/>
    <property type="match status" value="1"/>
</dbReference>
<dbReference type="InterPro" id="IPR044492">
    <property type="entry name" value="P_typ_ATPase_HD_dom"/>
</dbReference>
<keyword evidence="8" id="KW-0597">Phosphoprotein</keyword>
<dbReference type="Gene3D" id="1.20.1110.10">
    <property type="entry name" value="Calcium-transporting ATPase, transmembrane domain"/>
    <property type="match status" value="1"/>
</dbReference>
<keyword evidence="14 18" id="KW-1133">Transmembrane helix</keyword>
<protein>
    <recommendedName>
        <fullName evidence="5">Magnesium-transporting ATPase, P-type 1</fullName>
        <ecNumber evidence="4">7.2.2.14</ecNumber>
    </recommendedName>
    <alternativeName>
        <fullName evidence="16">Mg(2+) transport ATPase, P-type 1</fullName>
    </alternativeName>
</protein>
<dbReference type="GO" id="GO:0016887">
    <property type="term" value="F:ATP hydrolysis activity"/>
    <property type="evidence" value="ECO:0007669"/>
    <property type="project" value="InterPro"/>
</dbReference>
<keyword evidence="11" id="KW-0067">ATP-binding</keyword>
<accession>A0A975RKY0</accession>
<evidence type="ECO:0000256" key="1">
    <source>
        <dbReference type="ARBA" id="ARBA00003954"/>
    </source>
</evidence>
<dbReference type="PROSITE" id="PS00154">
    <property type="entry name" value="ATPASE_E1_E2"/>
    <property type="match status" value="1"/>
</dbReference>
<dbReference type="SFLD" id="SFLDF00027">
    <property type="entry name" value="p-type_atpase"/>
    <property type="match status" value="1"/>
</dbReference>
<evidence type="ECO:0000256" key="2">
    <source>
        <dbReference type="ARBA" id="ARBA00004429"/>
    </source>
</evidence>
<dbReference type="Gene3D" id="3.40.50.1000">
    <property type="entry name" value="HAD superfamily/HAD-like"/>
    <property type="match status" value="1"/>
</dbReference>
<dbReference type="InterPro" id="IPR023214">
    <property type="entry name" value="HAD_sf"/>
</dbReference>
<evidence type="ECO:0000256" key="5">
    <source>
        <dbReference type="ARBA" id="ARBA00013555"/>
    </source>
</evidence>
<dbReference type="InterPro" id="IPR006068">
    <property type="entry name" value="ATPase_P-typ_cation-transptr_C"/>
</dbReference>
<dbReference type="InterPro" id="IPR036412">
    <property type="entry name" value="HAD-like_sf"/>
</dbReference>
<feature type="transmembrane region" description="Helical" evidence="18">
    <location>
        <begin position="755"/>
        <end position="775"/>
    </location>
</feature>
<feature type="transmembrane region" description="Helical" evidence="18">
    <location>
        <begin position="248"/>
        <end position="268"/>
    </location>
</feature>
<reference evidence="20" key="1">
    <citation type="submission" date="2021-06" db="EMBL/GenBank/DDBJ databases">
        <title>Bradyrhizobium sp. S2-20-1 Genome sequencing.</title>
        <authorList>
            <person name="Jin L."/>
        </authorList>
    </citation>
    <scope>NUCLEOTIDE SEQUENCE</scope>
    <source>
        <strain evidence="20">S2-20-1</strain>
    </source>
</reference>
<keyword evidence="9 18" id="KW-0812">Transmembrane</keyword>
<evidence type="ECO:0000313" key="20">
    <source>
        <dbReference type="EMBL" id="QWG11129.1"/>
    </source>
</evidence>
<evidence type="ECO:0000256" key="14">
    <source>
        <dbReference type="ARBA" id="ARBA00022989"/>
    </source>
</evidence>
<keyword evidence="12" id="KW-0460">Magnesium</keyword>
<evidence type="ECO:0000256" key="12">
    <source>
        <dbReference type="ARBA" id="ARBA00022842"/>
    </source>
</evidence>
<keyword evidence="15 18" id="KW-0472">Membrane</keyword>
<dbReference type="SUPFAM" id="SSF81665">
    <property type="entry name" value="Calcium ATPase, transmembrane domain M"/>
    <property type="match status" value="1"/>
</dbReference>
<proteinExistence type="inferred from homology"/>
<dbReference type="GO" id="GO:0005886">
    <property type="term" value="C:plasma membrane"/>
    <property type="evidence" value="ECO:0007669"/>
    <property type="project" value="UniProtKB-SubCell"/>
</dbReference>
<comment type="similarity">
    <text evidence="3">Belongs to the cation transport ATPase (P-type) (TC 3.A.3) family. Type IIIB subfamily.</text>
</comment>
<evidence type="ECO:0000256" key="17">
    <source>
        <dbReference type="ARBA" id="ARBA00047295"/>
    </source>
</evidence>
<dbReference type="NCBIfam" id="TIGR01494">
    <property type="entry name" value="ATPase_P-type"/>
    <property type="match status" value="2"/>
</dbReference>
<dbReference type="SFLD" id="SFLDS00003">
    <property type="entry name" value="Haloacid_Dehalogenase"/>
    <property type="match status" value="1"/>
</dbReference>